<reference evidence="1 2" key="1">
    <citation type="submission" date="2024-01" db="EMBL/GenBank/DDBJ databases">
        <title>The genomes of 5 underutilized Papilionoideae crops provide insights into root nodulation and disease resistanc.</title>
        <authorList>
            <person name="Yuan L."/>
        </authorList>
    </citation>
    <scope>NUCLEOTIDE SEQUENCE [LARGE SCALE GENOMIC DNA]</scope>
    <source>
        <strain evidence="1">ZHUSHIDOU_FW_LH</strain>
        <tissue evidence="1">Leaf</tissue>
    </source>
</reference>
<sequence>MPTDPETVEQEVLLIAESDRKLLVAQNEEKVEMRQVKAAEVVCGVLMNDILRLRRKRYIRMEKRNPGMCHIS</sequence>
<evidence type="ECO:0000313" key="1">
    <source>
        <dbReference type="EMBL" id="KAK7260071.1"/>
    </source>
</evidence>
<name>A0AAN9EPG3_CROPI</name>
<protein>
    <submittedName>
        <fullName evidence="1">Uncharacterized protein</fullName>
    </submittedName>
</protein>
<comment type="caution">
    <text evidence="1">The sequence shown here is derived from an EMBL/GenBank/DDBJ whole genome shotgun (WGS) entry which is preliminary data.</text>
</comment>
<accession>A0AAN9EPG3</accession>
<keyword evidence="2" id="KW-1185">Reference proteome</keyword>
<dbReference type="AlphaFoldDB" id="A0AAN9EPG3"/>
<gene>
    <name evidence="1" type="ORF">RIF29_25816</name>
</gene>
<proteinExistence type="predicted"/>
<dbReference type="EMBL" id="JAYWIO010000005">
    <property type="protein sequence ID" value="KAK7260071.1"/>
    <property type="molecule type" value="Genomic_DNA"/>
</dbReference>
<dbReference type="Proteomes" id="UP001372338">
    <property type="component" value="Unassembled WGS sequence"/>
</dbReference>
<organism evidence="1 2">
    <name type="scientific">Crotalaria pallida</name>
    <name type="common">Smooth rattlebox</name>
    <name type="synonym">Crotalaria striata</name>
    <dbReference type="NCBI Taxonomy" id="3830"/>
    <lineage>
        <taxon>Eukaryota</taxon>
        <taxon>Viridiplantae</taxon>
        <taxon>Streptophyta</taxon>
        <taxon>Embryophyta</taxon>
        <taxon>Tracheophyta</taxon>
        <taxon>Spermatophyta</taxon>
        <taxon>Magnoliopsida</taxon>
        <taxon>eudicotyledons</taxon>
        <taxon>Gunneridae</taxon>
        <taxon>Pentapetalae</taxon>
        <taxon>rosids</taxon>
        <taxon>fabids</taxon>
        <taxon>Fabales</taxon>
        <taxon>Fabaceae</taxon>
        <taxon>Papilionoideae</taxon>
        <taxon>50 kb inversion clade</taxon>
        <taxon>genistoids sensu lato</taxon>
        <taxon>core genistoids</taxon>
        <taxon>Crotalarieae</taxon>
        <taxon>Crotalaria</taxon>
    </lineage>
</organism>
<evidence type="ECO:0000313" key="2">
    <source>
        <dbReference type="Proteomes" id="UP001372338"/>
    </source>
</evidence>